<protein>
    <submittedName>
        <fullName evidence="3">Reverse transcriptase domain-containing protein</fullName>
    </submittedName>
</protein>
<feature type="compositionally biased region" description="Basic residues" evidence="1">
    <location>
        <begin position="347"/>
        <end position="358"/>
    </location>
</feature>
<dbReference type="Gene3D" id="3.10.10.10">
    <property type="entry name" value="HIV Type 1 Reverse Transcriptase, subunit A, domain 1"/>
    <property type="match status" value="2"/>
</dbReference>
<dbReference type="Gene3D" id="3.30.420.10">
    <property type="entry name" value="Ribonuclease H-like superfamily/Ribonuclease H"/>
    <property type="match status" value="2"/>
</dbReference>
<dbReference type="InterPro" id="IPR005162">
    <property type="entry name" value="Retrotrans_gag_dom"/>
</dbReference>
<dbReference type="Pfam" id="PF03732">
    <property type="entry name" value="Retrotrans_gag"/>
    <property type="match status" value="1"/>
</dbReference>
<evidence type="ECO:0000256" key="1">
    <source>
        <dbReference type="SAM" id="MobiDB-lite"/>
    </source>
</evidence>
<feature type="compositionally biased region" description="Basic and acidic residues" evidence="1">
    <location>
        <begin position="522"/>
        <end position="537"/>
    </location>
</feature>
<name>A0A6L2MX83_TANCI</name>
<feature type="region of interest" description="Disordered" evidence="1">
    <location>
        <begin position="255"/>
        <end position="367"/>
    </location>
</feature>
<dbReference type="GO" id="GO:0003964">
    <property type="term" value="F:RNA-directed DNA polymerase activity"/>
    <property type="evidence" value="ECO:0007669"/>
    <property type="project" value="UniProtKB-KW"/>
</dbReference>
<evidence type="ECO:0000313" key="3">
    <source>
        <dbReference type="EMBL" id="GEU78598.1"/>
    </source>
</evidence>
<dbReference type="InterPro" id="IPR002156">
    <property type="entry name" value="RNaseH_domain"/>
</dbReference>
<dbReference type="PANTHER" id="PTHR48475:SF2">
    <property type="entry name" value="RIBONUCLEASE H"/>
    <property type="match status" value="1"/>
</dbReference>
<dbReference type="InterPro" id="IPR001584">
    <property type="entry name" value="Integrase_cat-core"/>
</dbReference>
<sequence>MNFMIVKSLSPYNGIIGRPGLKAIRAVPSTVHGMLKFPVEWGVVTICSTILIPTECASVITSSVIPREEMTCPANFKVALHLNFLDQEVMIGGTLSDKGRTELCSALKKNLDIFAWQPSDMTGVSRSVAEHRLNIRERYSPVRQKKRGQAPERAKTIQAEVQKLAEAGIMREVYYHDWLSNPVMADTTLRVNIQEFCEEYYEDILPIIMEKVRHDRRNDVHTRAIEPEWVKVQDRLRYGGRHVLDRLGHRRQSAFDRLSETYSPSTTKSRPQKTDSRDPPRGRSRARALSALRDDRHKDRECFRSTKESYGDSFSHSYRDGSHHHHMKRRRDESPPSSVSRSDSSDRKHRRSKSKRHKPTDEDDLTRPWMCEEKNPFTPRIHNFESSRKTRMPNNVKTVWFDELPPESIDGYKDLRAAFLAYFMQQKKYVKDPVEIHNIKQRDGETIEDFMERFKTETGRMKGAPECMRISGFMHGVNNLELTKRLNEHVPKTMEEMMITTTAFKRGEAAAASKKKGHSSWKPHDQSKRHPLDKRSEIKDPTFERTVKQKVTQSFEQVKEIAFPPLATSNETEGPLVIEAEIGRHMIYRMYIDGGSSMEILYKHCFNRIWPEIKSQMVPAATSLTDFSGETIWSLGQLRILVIIGDATHSTKAWMNFMVVKSLSPYNEGIVTICSTILIPTDCASVITSPVIPREEKTRPANFKIALHPDFPDQEVVIGGTLSDKGRAELCSNTNLTSEKDTHRCDKRKGVRPLNAPRPYKQKSRTGRGNAYKAYHQIQLAEDDEENTAFHTGQGVYCYMKMPFGLKNAGATYQRLIDKAFEGQIGRNIEVYIDDLVVKSHTEAEMMRDIEETFRTLRKVNMKLNPKMLVWVSRRSVPRVCNHSRGDKAMSGQNSSGTTIAIIADSQGGEHNITYRPRTSVKGQILADFLIEMPGDVSQAVPAAETQEESWTLFIDVSSYVDGSGAGLILTSPKGVELTYALRFQFTASNNEAEYEALVAGLRIAARMGVKNVQVLVEVLENKSIKEKEVAAVIEEDRPNWMTQLVDYLKGGVLPGDKKEARKLRLKARQYELMEGVLYRRSFLTPWLRCVGPIQADYVMREIHEGSCSMPVRPQSVVAKAIRLGYYWPTMHKDAHDMIRKCNDCQIRRPVTKHPQQPLTPITASWLFYKWGIDIAGPFPKGPRKVKFLIVVMDYFTKWIEAKAVATITGGQFSDNPFKDWCDKLNITQRFASVKHPQSNRLVERAKRILREGIKSRLGEGNKNWTEELPRVLWAHRTMIKSSHDDTPFSITYGTEAVIPTEIRMPTCCTTAVDVVNNDEELRLNLDLLEERRERAAICETKAKSKMMKYYNARVRGVAFKPGDFIYHSNNASHVVAGGKLGPKYKGPYEVTEPLGNEAYKLRSTDGTLLPRMWNIANLKRCYL</sequence>
<dbReference type="InterPro" id="IPR043128">
    <property type="entry name" value="Rev_trsase/Diguanyl_cyclase"/>
</dbReference>
<feature type="region of interest" description="Disordered" evidence="1">
    <location>
        <begin position="748"/>
        <end position="768"/>
    </location>
</feature>
<feature type="domain" description="Integrase catalytic" evidence="2">
    <location>
        <begin position="1203"/>
        <end position="1296"/>
    </location>
</feature>
<dbReference type="Gene3D" id="1.10.340.70">
    <property type="match status" value="1"/>
</dbReference>
<feature type="compositionally biased region" description="Basic and acidic residues" evidence="1">
    <location>
        <begin position="292"/>
        <end position="310"/>
    </location>
</feature>
<dbReference type="Gene3D" id="3.30.70.270">
    <property type="match status" value="1"/>
</dbReference>
<dbReference type="InterPro" id="IPR041588">
    <property type="entry name" value="Integrase_H2C2"/>
</dbReference>
<dbReference type="GO" id="GO:0004523">
    <property type="term" value="F:RNA-DNA hybrid ribonuclease activity"/>
    <property type="evidence" value="ECO:0007669"/>
    <property type="project" value="InterPro"/>
</dbReference>
<dbReference type="InterPro" id="IPR043502">
    <property type="entry name" value="DNA/RNA_pol_sf"/>
</dbReference>
<keyword evidence="3" id="KW-0695">RNA-directed DNA polymerase</keyword>
<dbReference type="Pfam" id="PF17921">
    <property type="entry name" value="Integrase_H2C2"/>
    <property type="match status" value="1"/>
</dbReference>
<feature type="region of interest" description="Disordered" evidence="1">
    <location>
        <begin position="506"/>
        <end position="537"/>
    </location>
</feature>
<reference evidence="3" key="1">
    <citation type="journal article" date="2019" name="Sci. Rep.">
        <title>Draft genome of Tanacetum cinerariifolium, the natural source of mosquito coil.</title>
        <authorList>
            <person name="Yamashiro T."/>
            <person name="Shiraishi A."/>
            <person name="Satake H."/>
            <person name="Nakayama K."/>
        </authorList>
    </citation>
    <scope>NUCLEOTIDE SEQUENCE</scope>
</reference>
<accession>A0A6L2MX83</accession>
<dbReference type="CDD" id="cd01647">
    <property type="entry name" value="RT_LTR"/>
    <property type="match status" value="1"/>
</dbReference>
<comment type="caution">
    <text evidence="3">The sequence shown here is derived from an EMBL/GenBank/DDBJ whole genome shotgun (WGS) entry which is preliminary data.</text>
</comment>
<dbReference type="InterPro" id="IPR000477">
    <property type="entry name" value="RT_dom"/>
</dbReference>
<dbReference type="SUPFAM" id="SSF56672">
    <property type="entry name" value="DNA/RNA polymerases"/>
    <property type="match status" value="2"/>
</dbReference>
<feature type="compositionally biased region" description="Basic and acidic residues" evidence="1">
    <location>
        <begin position="272"/>
        <end position="281"/>
    </location>
</feature>
<dbReference type="InterPro" id="IPR036397">
    <property type="entry name" value="RNaseH_sf"/>
</dbReference>
<dbReference type="PANTHER" id="PTHR48475">
    <property type="entry name" value="RIBONUCLEASE H"/>
    <property type="match status" value="1"/>
</dbReference>
<keyword evidence="3" id="KW-0548">Nucleotidyltransferase</keyword>
<dbReference type="EMBL" id="BKCJ010007706">
    <property type="protein sequence ID" value="GEU78598.1"/>
    <property type="molecule type" value="Genomic_DNA"/>
</dbReference>
<organism evidence="3">
    <name type="scientific">Tanacetum cinerariifolium</name>
    <name type="common">Dalmatian daisy</name>
    <name type="synonym">Chrysanthemum cinerariifolium</name>
    <dbReference type="NCBI Taxonomy" id="118510"/>
    <lineage>
        <taxon>Eukaryota</taxon>
        <taxon>Viridiplantae</taxon>
        <taxon>Streptophyta</taxon>
        <taxon>Embryophyta</taxon>
        <taxon>Tracheophyta</taxon>
        <taxon>Spermatophyta</taxon>
        <taxon>Magnoliopsida</taxon>
        <taxon>eudicotyledons</taxon>
        <taxon>Gunneridae</taxon>
        <taxon>Pentapetalae</taxon>
        <taxon>asterids</taxon>
        <taxon>campanulids</taxon>
        <taxon>Asterales</taxon>
        <taxon>Asteraceae</taxon>
        <taxon>Asteroideae</taxon>
        <taxon>Anthemideae</taxon>
        <taxon>Anthemidinae</taxon>
        <taxon>Tanacetum</taxon>
    </lineage>
</organism>
<dbReference type="GO" id="GO:0003676">
    <property type="term" value="F:nucleic acid binding"/>
    <property type="evidence" value="ECO:0007669"/>
    <property type="project" value="InterPro"/>
</dbReference>
<evidence type="ECO:0000259" key="2">
    <source>
        <dbReference type="PROSITE" id="PS50994"/>
    </source>
</evidence>
<dbReference type="InterPro" id="IPR012337">
    <property type="entry name" value="RNaseH-like_sf"/>
</dbReference>
<feature type="compositionally biased region" description="Polar residues" evidence="1">
    <location>
        <begin position="260"/>
        <end position="269"/>
    </location>
</feature>
<gene>
    <name evidence="3" type="ORF">Tci_050576</name>
</gene>
<dbReference type="PROSITE" id="PS50994">
    <property type="entry name" value="INTEGRASE"/>
    <property type="match status" value="1"/>
</dbReference>
<proteinExistence type="predicted"/>
<keyword evidence="3" id="KW-0808">Transferase</keyword>
<dbReference type="Pfam" id="PF13456">
    <property type="entry name" value="RVT_3"/>
    <property type="match status" value="1"/>
</dbReference>
<dbReference type="Pfam" id="PF00078">
    <property type="entry name" value="RVT_1"/>
    <property type="match status" value="1"/>
</dbReference>
<dbReference type="SUPFAM" id="SSF53098">
    <property type="entry name" value="Ribonuclease H-like"/>
    <property type="match status" value="1"/>
</dbReference>
<dbReference type="GO" id="GO:0015074">
    <property type="term" value="P:DNA integration"/>
    <property type="evidence" value="ECO:0007669"/>
    <property type="project" value="InterPro"/>
</dbReference>